<reference evidence="9 10" key="1">
    <citation type="submission" date="2021-04" db="EMBL/GenBank/DDBJ databases">
        <authorList>
            <person name="Pira H."/>
            <person name="Risdian C."/>
            <person name="Wink J."/>
        </authorList>
    </citation>
    <scope>NUCLEOTIDE SEQUENCE [LARGE SCALE GENOMIC DNA]</scope>
    <source>
        <strain evidence="9 10">WH53</strain>
    </source>
</reference>
<proteinExistence type="inferred from homology"/>
<evidence type="ECO:0000256" key="4">
    <source>
        <dbReference type="ARBA" id="ARBA00022827"/>
    </source>
</evidence>
<keyword evidence="3 6" id="KW-0285">Flavoprotein</keyword>
<keyword evidence="10" id="KW-1185">Reference proteome</keyword>
<dbReference type="EC" id="1.1.5.3" evidence="6"/>
<dbReference type="Pfam" id="PF16901">
    <property type="entry name" value="DAO_C"/>
    <property type="match status" value="1"/>
</dbReference>
<dbReference type="Gene3D" id="1.10.8.870">
    <property type="entry name" value="Alpha-glycerophosphate oxidase, cap domain"/>
    <property type="match status" value="1"/>
</dbReference>
<dbReference type="RefSeq" id="WP_215820266.1">
    <property type="nucleotide sequence ID" value="NZ_JAGSOY010000029.1"/>
</dbReference>
<evidence type="ECO:0000256" key="5">
    <source>
        <dbReference type="ARBA" id="ARBA00023002"/>
    </source>
</evidence>
<dbReference type="GO" id="GO:0004368">
    <property type="term" value="F:glycerol-3-phosphate dehydrogenase (quinone) activity"/>
    <property type="evidence" value="ECO:0007669"/>
    <property type="project" value="UniProtKB-EC"/>
</dbReference>
<dbReference type="PANTHER" id="PTHR11985:SF15">
    <property type="entry name" value="GLYCEROL-3-PHOSPHATE DEHYDROGENASE, MITOCHONDRIAL"/>
    <property type="match status" value="1"/>
</dbReference>
<accession>A0ABS5ZDB2</accession>
<dbReference type="PROSITE" id="PS00977">
    <property type="entry name" value="FAD_G3PDH_1"/>
    <property type="match status" value="1"/>
</dbReference>
<comment type="similarity">
    <text evidence="2 6">Belongs to the FAD-dependent glycerol-3-phosphate dehydrogenase family.</text>
</comment>
<dbReference type="InterPro" id="IPR006076">
    <property type="entry name" value="FAD-dep_OxRdtase"/>
</dbReference>
<name>A0ABS5ZDB2_9GAMM</name>
<evidence type="ECO:0000256" key="1">
    <source>
        <dbReference type="ARBA" id="ARBA00001974"/>
    </source>
</evidence>
<dbReference type="InterPro" id="IPR031656">
    <property type="entry name" value="DAO_C"/>
</dbReference>
<keyword evidence="4" id="KW-0274">FAD</keyword>
<dbReference type="PRINTS" id="PR01001">
    <property type="entry name" value="FADG3PDH"/>
</dbReference>
<dbReference type="PROSITE" id="PS00978">
    <property type="entry name" value="FAD_G3PDH_2"/>
    <property type="match status" value="1"/>
</dbReference>
<dbReference type="Pfam" id="PF01266">
    <property type="entry name" value="DAO"/>
    <property type="match status" value="1"/>
</dbReference>
<evidence type="ECO:0000313" key="10">
    <source>
        <dbReference type="Proteomes" id="UP000690515"/>
    </source>
</evidence>
<dbReference type="Gene3D" id="3.30.9.10">
    <property type="entry name" value="D-Amino Acid Oxidase, subunit A, domain 2"/>
    <property type="match status" value="1"/>
</dbReference>
<evidence type="ECO:0000313" key="9">
    <source>
        <dbReference type="EMBL" id="MBU2712056.1"/>
    </source>
</evidence>
<dbReference type="EMBL" id="JAGSOY010000029">
    <property type="protein sequence ID" value="MBU2712056.1"/>
    <property type="molecule type" value="Genomic_DNA"/>
</dbReference>
<feature type="domain" description="Alpha-glycerophosphate oxidase C-terminal" evidence="8">
    <location>
        <begin position="391"/>
        <end position="496"/>
    </location>
</feature>
<sequence>MTQIQQDTGTSPETPLDLVIVGGGINGAGVAADAAGRGLKVLLCEQKDFASATSSASSKLIHGGLRYLEHYEFRLVKEALQEREVLLKIAPHLVKPMRFVLPHQPHLRPAWMIRTGLFLYDHLGKRETLPGSRGVKFNGSSALDEKIKQGFEYADCWVDDARLVIHNVLAAAEHGAIIKNSTGCTSAKRENDLWRIELKDSNQQTQQVFSKGLVNATGPWVVDFIKGTTHTQSRYGVRLIKGSHIVVPKIYEGDEAYILQNEDQRIIFVIPYLDNYSLIGTTDVEYHGNPRDIQISAQEVDYLISITNTHFKRHISPADIVYSYSGVRPLCDDESPNPSAITRDYTITVDDEDGKAPLLNIFGGKLTTYRKLANAAMENLRSYFPKMSDSWTAYTPMPGGQFTHGFEQFCEKMYTSYPWLEKSIITRYCTNYGTRAITLLDNIKQVEDLGPYFGAGLYGKEVDFLITHEWANSLEDIIWRRTKAGIELTHNQLNYLHYYLEKNHDITC</sequence>
<gene>
    <name evidence="9" type="primary">glpD</name>
    <name evidence="9" type="ORF">KCG35_13375</name>
</gene>
<comment type="caution">
    <text evidence="9">The sequence shown here is derived from an EMBL/GenBank/DDBJ whole genome shotgun (WGS) entry which is preliminary data.</text>
</comment>
<organism evidence="9 10">
    <name type="scientific">Zooshikella harenae</name>
    <dbReference type="NCBI Taxonomy" id="2827238"/>
    <lineage>
        <taxon>Bacteria</taxon>
        <taxon>Pseudomonadati</taxon>
        <taxon>Pseudomonadota</taxon>
        <taxon>Gammaproteobacteria</taxon>
        <taxon>Oceanospirillales</taxon>
        <taxon>Zooshikellaceae</taxon>
        <taxon>Zooshikella</taxon>
    </lineage>
</organism>
<feature type="domain" description="FAD dependent oxidoreductase" evidence="7">
    <location>
        <begin position="17"/>
        <end position="336"/>
    </location>
</feature>
<evidence type="ECO:0000256" key="2">
    <source>
        <dbReference type="ARBA" id="ARBA00007330"/>
    </source>
</evidence>
<comment type="cofactor">
    <cofactor evidence="1 6">
        <name>FAD</name>
        <dbReference type="ChEBI" id="CHEBI:57692"/>
    </cofactor>
</comment>
<comment type="catalytic activity">
    <reaction evidence="6">
        <text>a quinone + sn-glycerol 3-phosphate = dihydroxyacetone phosphate + a quinol</text>
        <dbReference type="Rhea" id="RHEA:18977"/>
        <dbReference type="ChEBI" id="CHEBI:24646"/>
        <dbReference type="ChEBI" id="CHEBI:57597"/>
        <dbReference type="ChEBI" id="CHEBI:57642"/>
        <dbReference type="ChEBI" id="CHEBI:132124"/>
        <dbReference type="EC" id="1.1.5.3"/>
    </reaction>
</comment>
<dbReference type="NCBIfam" id="NF009906">
    <property type="entry name" value="PRK13369.1"/>
    <property type="match status" value="1"/>
</dbReference>
<evidence type="ECO:0000259" key="8">
    <source>
        <dbReference type="Pfam" id="PF16901"/>
    </source>
</evidence>
<dbReference type="PANTHER" id="PTHR11985">
    <property type="entry name" value="GLYCEROL-3-PHOSPHATE DEHYDROGENASE"/>
    <property type="match status" value="1"/>
</dbReference>
<dbReference type="InterPro" id="IPR000447">
    <property type="entry name" value="G3P_DH_FAD-dep"/>
</dbReference>
<dbReference type="InterPro" id="IPR038299">
    <property type="entry name" value="DAO_C_sf"/>
</dbReference>
<evidence type="ECO:0000256" key="6">
    <source>
        <dbReference type="RuleBase" id="RU361217"/>
    </source>
</evidence>
<keyword evidence="5 6" id="KW-0560">Oxidoreductase</keyword>
<dbReference type="Gene3D" id="3.50.50.60">
    <property type="entry name" value="FAD/NAD(P)-binding domain"/>
    <property type="match status" value="1"/>
</dbReference>
<dbReference type="Gene3D" id="6.10.250.1890">
    <property type="match status" value="1"/>
</dbReference>
<evidence type="ECO:0000256" key="3">
    <source>
        <dbReference type="ARBA" id="ARBA00022630"/>
    </source>
</evidence>
<dbReference type="SUPFAM" id="SSF51905">
    <property type="entry name" value="FAD/NAD(P)-binding domain"/>
    <property type="match status" value="1"/>
</dbReference>
<dbReference type="NCBIfam" id="NF008899">
    <property type="entry name" value="PRK12266.1"/>
    <property type="match status" value="1"/>
</dbReference>
<dbReference type="InterPro" id="IPR036188">
    <property type="entry name" value="FAD/NAD-bd_sf"/>
</dbReference>
<protein>
    <recommendedName>
        <fullName evidence="6">Glycerol-3-phosphate dehydrogenase</fullName>
        <ecNumber evidence="6">1.1.5.3</ecNumber>
    </recommendedName>
</protein>
<evidence type="ECO:0000259" key="7">
    <source>
        <dbReference type="Pfam" id="PF01266"/>
    </source>
</evidence>
<dbReference type="Proteomes" id="UP000690515">
    <property type="component" value="Unassembled WGS sequence"/>
</dbReference>